<proteinExistence type="predicted"/>
<dbReference type="SMART" id="SM00369">
    <property type="entry name" value="LRR_TYP"/>
    <property type="match status" value="3"/>
</dbReference>
<protein>
    <submittedName>
        <fullName evidence="4">Uncharacterized protein</fullName>
    </submittedName>
</protein>
<dbReference type="InterPro" id="IPR003591">
    <property type="entry name" value="Leu-rich_rpt_typical-subtyp"/>
</dbReference>
<name>A0A8C4WET9_9SAUR</name>
<keyword evidence="2" id="KW-0732">Signal</keyword>
<dbReference type="PANTHER" id="PTHR24373">
    <property type="entry name" value="SLIT RELATED LEUCINE-RICH REPEAT NEURONAL PROTEIN"/>
    <property type="match status" value="1"/>
</dbReference>
<sequence>WVSRRSEKFNGAIGEPHDFSCPGNPQAGRAKMIKVLCYHQNLLQVPCHLPWNVSSLDLSENRIARGTFTHTSSLKILNLTSNQLRVLSSSMFDGLGNLTILLLRKNNIDRIEPSAFAHLMKLKVIDLSSNKLHSLNALDVVFKVKSLEELHIRENNITNFTTKDIVNVPMWLRELDASHNPNSFIDVATDALYRLLSLDLSFSGTHSHITWIIQDPCFLKGFNQIRKIVPNDFANL</sequence>
<dbReference type="InterPro" id="IPR032675">
    <property type="entry name" value="LRR_dom_sf"/>
</dbReference>
<dbReference type="InterPro" id="IPR050328">
    <property type="entry name" value="Dev_Immune_Receptor"/>
</dbReference>
<keyword evidence="3" id="KW-0677">Repeat</keyword>
<reference evidence="4" key="1">
    <citation type="submission" date="2025-08" db="UniProtKB">
        <authorList>
            <consortium name="Ensembl"/>
        </authorList>
    </citation>
    <scope>IDENTIFICATION</scope>
</reference>
<evidence type="ECO:0000256" key="3">
    <source>
        <dbReference type="ARBA" id="ARBA00022737"/>
    </source>
</evidence>
<reference evidence="4" key="2">
    <citation type="submission" date="2025-09" db="UniProtKB">
        <authorList>
            <consortium name="Ensembl"/>
        </authorList>
    </citation>
    <scope>IDENTIFICATION</scope>
</reference>
<evidence type="ECO:0000256" key="1">
    <source>
        <dbReference type="ARBA" id="ARBA00022614"/>
    </source>
</evidence>
<evidence type="ECO:0000313" key="5">
    <source>
        <dbReference type="Proteomes" id="UP000694390"/>
    </source>
</evidence>
<dbReference type="AlphaFoldDB" id="A0A8C4WET9"/>
<dbReference type="PROSITE" id="PS51450">
    <property type="entry name" value="LRR"/>
    <property type="match status" value="1"/>
</dbReference>
<evidence type="ECO:0000313" key="4">
    <source>
        <dbReference type="Ensembl" id="ENSGEVP00005014936.1"/>
    </source>
</evidence>
<dbReference type="OrthoDB" id="1081807at2759"/>
<dbReference type="Pfam" id="PF13855">
    <property type="entry name" value="LRR_8"/>
    <property type="match status" value="1"/>
</dbReference>
<dbReference type="SUPFAM" id="SSF52058">
    <property type="entry name" value="L domain-like"/>
    <property type="match status" value="1"/>
</dbReference>
<dbReference type="Gene3D" id="3.80.10.10">
    <property type="entry name" value="Ribonuclease Inhibitor"/>
    <property type="match status" value="1"/>
</dbReference>
<evidence type="ECO:0000256" key="2">
    <source>
        <dbReference type="ARBA" id="ARBA00022729"/>
    </source>
</evidence>
<dbReference type="Proteomes" id="UP000694390">
    <property type="component" value="Unassembled WGS sequence"/>
</dbReference>
<organism evidence="4 5">
    <name type="scientific">Gopherus evgoodei</name>
    <name type="common">Goodes thornscrub tortoise</name>
    <dbReference type="NCBI Taxonomy" id="1825980"/>
    <lineage>
        <taxon>Eukaryota</taxon>
        <taxon>Metazoa</taxon>
        <taxon>Chordata</taxon>
        <taxon>Craniata</taxon>
        <taxon>Vertebrata</taxon>
        <taxon>Euteleostomi</taxon>
        <taxon>Archelosauria</taxon>
        <taxon>Testudinata</taxon>
        <taxon>Testudines</taxon>
        <taxon>Cryptodira</taxon>
        <taxon>Durocryptodira</taxon>
        <taxon>Testudinoidea</taxon>
        <taxon>Testudinidae</taxon>
        <taxon>Gopherus</taxon>
    </lineage>
</organism>
<dbReference type="InterPro" id="IPR001611">
    <property type="entry name" value="Leu-rich_rpt"/>
</dbReference>
<dbReference type="GO" id="GO:0031012">
    <property type="term" value="C:extracellular matrix"/>
    <property type="evidence" value="ECO:0007669"/>
    <property type="project" value="TreeGrafter"/>
</dbReference>
<dbReference type="GO" id="GO:0005615">
    <property type="term" value="C:extracellular space"/>
    <property type="evidence" value="ECO:0007669"/>
    <property type="project" value="TreeGrafter"/>
</dbReference>
<accession>A0A8C4WET9</accession>
<dbReference type="GeneTree" id="ENSGT00940000163999"/>
<keyword evidence="5" id="KW-1185">Reference proteome</keyword>
<dbReference type="PANTHER" id="PTHR24373:SF384">
    <property type="entry name" value="LEUCINE RICH REPEAT CONTAINING 38"/>
    <property type="match status" value="1"/>
</dbReference>
<dbReference type="Ensembl" id="ENSGEVT00005015682.1">
    <property type="protein sequence ID" value="ENSGEVP00005014936.1"/>
    <property type="gene ID" value="ENSGEVG00005010620.1"/>
</dbReference>
<keyword evidence="1" id="KW-0433">Leucine-rich repeat</keyword>